<accession>A0A9P6KL43</accession>
<dbReference type="Proteomes" id="UP000756921">
    <property type="component" value="Unassembled WGS sequence"/>
</dbReference>
<gene>
    <name evidence="1" type="ORF">PMIN01_11376</name>
</gene>
<sequence length="106" mass="11710">MVESAGSKVVWLGTNEVVLVEAHYAPWNGMMAAFNVTQLTDFGYDEGTDFGDPEGLRWSARPYFYTNSQLGTGPFSTQAVPDRIQEIAREQPYSELAEVEAALDEA</sequence>
<dbReference type="AlphaFoldDB" id="A0A9P6KL43"/>
<organism evidence="1 2">
    <name type="scientific">Paraphaeosphaeria minitans</name>
    <dbReference type="NCBI Taxonomy" id="565426"/>
    <lineage>
        <taxon>Eukaryota</taxon>
        <taxon>Fungi</taxon>
        <taxon>Dikarya</taxon>
        <taxon>Ascomycota</taxon>
        <taxon>Pezizomycotina</taxon>
        <taxon>Dothideomycetes</taxon>
        <taxon>Pleosporomycetidae</taxon>
        <taxon>Pleosporales</taxon>
        <taxon>Massarineae</taxon>
        <taxon>Didymosphaeriaceae</taxon>
        <taxon>Paraphaeosphaeria</taxon>
    </lineage>
</organism>
<evidence type="ECO:0000313" key="2">
    <source>
        <dbReference type="Proteomes" id="UP000756921"/>
    </source>
</evidence>
<keyword evidence="2" id="KW-1185">Reference proteome</keyword>
<proteinExistence type="predicted"/>
<protein>
    <submittedName>
        <fullName evidence="1">Multicopper oxidase</fullName>
    </submittedName>
</protein>
<dbReference type="EMBL" id="WJXW01000014">
    <property type="protein sequence ID" value="KAF9730507.1"/>
    <property type="molecule type" value="Genomic_DNA"/>
</dbReference>
<comment type="caution">
    <text evidence="1">The sequence shown here is derived from an EMBL/GenBank/DDBJ whole genome shotgun (WGS) entry which is preliminary data.</text>
</comment>
<reference evidence="1" key="1">
    <citation type="journal article" date="2020" name="Mol. Plant Microbe Interact.">
        <title>Genome Sequence of the Biocontrol Agent Coniothyrium minitans strain Conio (IMI 134523).</title>
        <authorList>
            <person name="Patel D."/>
            <person name="Shittu T.A."/>
            <person name="Baroncelli R."/>
            <person name="Muthumeenakshi S."/>
            <person name="Osborne T.H."/>
            <person name="Janganan T.K."/>
            <person name="Sreenivasaprasad S."/>
        </authorList>
    </citation>
    <scope>NUCLEOTIDE SEQUENCE</scope>
    <source>
        <strain evidence="1">Conio</strain>
    </source>
</reference>
<evidence type="ECO:0000313" key="1">
    <source>
        <dbReference type="EMBL" id="KAF9730507.1"/>
    </source>
</evidence>
<dbReference type="OrthoDB" id="262547at2759"/>
<dbReference type="Gene3D" id="2.60.40.420">
    <property type="entry name" value="Cupredoxins - blue copper proteins"/>
    <property type="match status" value="2"/>
</dbReference>
<dbReference type="InterPro" id="IPR008972">
    <property type="entry name" value="Cupredoxin"/>
</dbReference>
<name>A0A9P6KL43_9PLEO</name>